<organism evidence="1 2">
    <name type="scientific">Oedothorax gibbosus</name>
    <dbReference type="NCBI Taxonomy" id="931172"/>
    <lineage>
        <taxon>Eukaryota</taxon>
        <taxon>Metazoa</taxon>
        <taxon>Ecdysozoa</taxon>
        <taxon>Arthropoda</taxon>
        <taxon>Chelicerata</taxon>
        <taxon>Arachnida</taxon>
        <taxon>Araneae</taxon>
        <taxon>Araneomorphae</taxon>
        <taxon>Entelegynae</taxon>
        <taxon>Araneoidea</taxon>
        <taxon>Linyphiidae</taxon>
        <taxon>Erigoninae</taxon>
        <taxon>Oedothorax</taxon>
    </lineage>
</organism>
<dbReference type="Proteomes" id="UP000827092">
    <property type="component" value="Unassembled WGS sequence"/>
</dbReference>
<reference evidence="1 2" key="1">
    <citation type="journal article" date="2022" name="Nat. Ecol. Evol.">
        <title>A masculinizing supergene underlies an exaggerated male reproductive morph in a spider.</title>
        <authorList>
            <person name="Hendrickx F."/>
            <person name="De Corte Z."/>
            <person name="Sonet G."/>
            <person name="Van Belleghem S.M."/>
            <person name="Kostlbacher S."/>
            <person name="Vangestel C."/>
        </authorList>
    </citation>
    <scope>NUCLEOTIDE SEQUENCE [LARGE SCALE GENOMIC DNA]</scope>
    <source>
        <strain evidence="1">W744_W776</strain>
    </source>
</reference>
<protein>
    <submittedName>
        <fullName evidence="1">Uncharacterized protein</fullName>
    </submittedName>
</protein>
<keyword evidence="2" id="KW-1185">Reference proteome</keyword>
<accession>A0AAV6US21</accession>
<evidence type="ECO:0000313" key="1">
    <source>
        <dbReference type="EMBL" id="KAG8186410.1"/>
    </source>
</evidence>
<name>A0AAV6US21_9ARAC</name>
<dbReference type="AlphaFoldDB" id="A0AAV6US21"/>
<evidence type="ECO:0000313" key="2">
    <source>
        <dbReference type="Proteomes" id="UP000827092"/>
    </source>
</evidence>
<dbReference type="EMBL" id="JAFNEN010000302">
    <property type="protein sequence ID" value="KAG8186410.1"/>
    <property type="molecule type" value="Genomic_DNA"/>
</dbReference>
<comment type="caution">
    <text evidence="1">The sequence shown here is derived from an EMBL/GenBank/DDBJ whole genome shotgun (WGS) entry which is preliminary data.</text>
</comment>
<sequence length="96" mass="10162">MGYQCSVNDSPRFINLSEDHTLNKGGLRCMGRGPSEAHQLPVKGGLIAGKWRAGEGLCGRGPRRGATGKDIGLAIRPTGEVSLVIRPDRLGAKPKV</sequence>
<proteinExistence type="predicted"/>
<gene>
    <name evidence="1" type="ORF">JTE90_023141</name>
</gene>